<evidence type="ECO:0000313" key="3">
    <source>
        <dbReference type="EMBL" id="MEJ8573516.1"/>
    </source>
</evidence>
<dbReference type="InterPro" id="IPR012577">
    <property type="entry name" value="NIPSNAP"/>
</dbReference>
<evidence type="ECO:0000256" key="1">
    <source>
        <dbReference type="ARBA" id="ARBA00005291"/>
    </source>
</evidence>
<organism evidence="3 4">
    <name type="scientific">Microbaculum marinum</name>
    <dbReference type="NCBI Taxonomy" id="1764581"/>
    <lineage>
        <taxon>Bacteria</taxon>
        <taxon>Pseudomonadati</taxon>
        <taxon>Pseudomonadota</taxon>
        <taxon>Alphaproteobacteria</taxon>
        <taxon>Hyphomicrobiales</taxon>
        <taxon>Tepidamorphaceae</taxon>
        <taxon>Microbaculum</taxon>
    </lineage>
</organism>
<protein>
    <submittedName>
        <fullName evidence="3">NIPSNAP family protein</fullName>
    </submittedName>
</protein>
<comment type="similarity">
    <text evidence="1">Belongs to the NipSnap family.</text>
</comment>
<name>A0AAW9S1M0_9HYPH</name>
<dbReference type="PANTHER" id="PTHR21017">
    <property type="entry name" value="NIPSNAP-RELATED"/>
    <property type="match status" value="1"/>
</dbReference>
<reference evidence="3 4" key="1">
    <citation type="submission" date="2024-02" db="EMBL/GenBank/DDBJ databases">
        <title>Genome analysis and characterization of Microbaculum marinisediminis sp. nov., isolated from marine sediment.</title>
        <authorList>
            <person name="Du Z.-J."/>
            <person name="Ye Y.-Q."/>
            <person name="Zhang Z.-R."/>
            <person name="Yuan S.-M."/>
            <person name="Zhang X.-Y."/>
        </authorList>
    </citation>
    <scope>NUCLEOTIDE SEQUENCE [LARGE SCALE GENOMIC DNA]</scope>
    <source>
        <strain evidence="3 4">SDUM1044001</strain>
    </source>
</reference>
<feature type="domain" description="NIPSNAP" evidence="2">
    <location>
        <begin position="7"/>
        <end position="105"/>
    </location>
</feature>
<dbReference type="AlphaFoldDB" id="A0AAW9S1M0"/>
<dbReference type="Proteomes" id="UP001378188">
    <property type="component" value="Unassembled WGS sequence"/>
</dbReference>
<accession>A0AAW9S1M0</accession>
<dbReference type="RefSeq" id="WP_340331219.1">
    <property type="nucleotide sequence ID" value="NZ_JAZHOF010000008.1"/>
</dbReference>
<dbReference type="PANTHER" id="PTHR21017:SF17">
    <property type="entry name" value="PROTEIN NIPSNAP"/>
    <property type="match status" value="1"/>
</dbReference>
<dbReference type="InterPro" id="IPR011008">
    <property type="entry name" value="Dimeric_a/b-barrel"/>
</dbReference>
<evidence type="ECO:0000259" key="2">
    <source>
        <dbReference type="Pfam" id="PF07978"/>
    </source>
</evidence>
<dbReference type="Gene3D" id="3.30.70.100">
    <property type="match status" value="1"/>
</dbReference>
<evidence type="ECO:0000313" key="4">
    <source>
        <dbReference type="Proteomes" id="UP001378188"/>
    </source>
</evidence>
<proteinExistence type="inferred from homology"/>
<comment type="caution">
    <text evidence="3">The sequence shown here is derived from an EMBL/GenBank/DDBJ whole genome shotgun (WGS) entry which is preliminary data.</text>
</comment>
<sequence>MLYIDQRTYTFYPLKMPKWIKLYEEFGLPVQLKHIGNLIGFFQTEIGPLNQVVHLWGYDSLDERQRRRGEMAKDPAWHEFLKRNEELNAVQYQEDKIIVPVSFSPIR</sequence>
<keyword evidence="4" id="KW-1185">Reference proteome</keyword>
<gene>
    <name evidence="3" type="ORF">V3328_18650</name>
</gene>
<dbReference type="InterPro" id="IPR051557">
    <property type="entry name" value="NipSnap_domain"/>
</dbReference>
<dbReference type="Pfam" id="PF07978">
    <property type="entry name" value="NIPSNAP"/>
    <property type="match status" value="1"/>
</dbReference>
<dbReference type="SUPFAM" id="SSF54909">
    <property type="entry name" value="Dimeric alpha+beta barrel"/>
    <property type="match status" value="1"/>
</dbReference>
<dbReference type="EMBL" id="JAZHOF010000008">
    <property type="protein sequence ID" value="MEJ8573516.1"/>
    <property type="molecule type" value="Genomic_DNA"/>
</dbReference>